<comment type="catalytic activity">
    <reaction evidence="12">
        <text>L-homoserine + NADP(+) = L-aspartate 4-semialdehyde + NADPH + H(+)</text>
        <dbReference type="Rhea" id="RHEA:15761"/>
        <dbReference type="ChEBI" id="CHEBI:15378"/>
        <dbReference type="ChEBI" id="CHEBI:57476"/>
        <dbReference type="ChEBI" id="CHEBI:57783"/>
        <dbReference type="ChEBI" id="CHEBI:58349"/>
        <dbReference type="ChEBI" id="CHEBI:537519"/>
        <dbReference type="EC" id="1.1.1.3"/>
    </reaction>
    <physiologicalReaction direction="right-to-left" evidence="12">
        <dbReference type="Rhea" id="RHEA:15763"/>
    </physiologicalReaction>
</comment>
<dbReference type="GO" id="GO:0004412">
    <property type="term" value="F:homoserine dehydrogenase activity"/>
    <property type="evidence" value="ECO:0007669"/>
    <property type="project" value="UniProtKB-EC"/>
</dbReference>
<evidence type="ECO:0000256" key="5">
    <source>
        <dbReference type="ARBA" id="ARBA00013213"/>
    </source>
</evidence>
<dbReference type="PANTHER" id="PTHR43331">
    <property type="entry name" value="HOMOSERINE DEHYDROGENASE"/>
    <property type="match status" value="1"/>
</dbReference>
<dbReference type="Pfam" id="PF03447">
    <property type="entry name" value="NAD_binding_3"/>
    <property type="match status" value="1"/>
</dbReference>
<dbReference type="InterPro" id="IPR036291">
    <property type="entry name" value="NAD(P)-bd_dom_sf"/>
</dbReference>
<dbReference type="PROSITE" id="PS01042">
    <property type="entry name" value="HOMOSER_DHGENASE"/>
    <property type="match status" value="1"/>
</dbReference>
<evidence type="ECO:0000313" key="17">
    <source>
        <dbReference type="Proteomes" id="UP001179280"/>
    </source>
</evidence>
<dbReference type="SUPFAM" id="SSF55021">
    <property type="entry name" value="ACT-like"/>
    <property type="match status" value="1"/>
</dbReference>
<evidence type="ECO:0000256" key="3">
    <source>
        <dbReference type="ARBA" id="ARBA00005062"/>
    </source>
</evidence>
<dbReference type="InterPro" id="IPR019811">
    <property type="entry name" value="HDH_CS"/>
</dbReference>
<evidence type="ECO:0000259" key="15">
    <source>
        <dbReference type="PROSITE" id="PS51671"/>
    </source>
</evidence>
<keyword evidence="11 13" id="KW-0486">Methionine biosynthesis</keyword>
<evidence type="ECO:0000256" key="1">
    <source>
        <dbReference type="ARBA" id="ARBA00001920"/>
    </source>
</evidence>
<dbReference type="PANTHER" id="PTHR43331:SF1">
    <property type="entry name" value="HOMOSERINE DEHYDROGENASE"/>
    <property type="match status" value="1"/>
</dbReference>
<dbReference type="EC" id="1.1.1.3" evidence="5 13"/>
<keyword evidence="10 13" id="KW-0560">Oxidoreductase</keyword>
<dbReference type="Pfam" id="PF00742">
    <property type="entry name" value="Homoserine_dh"/>
    <property type="match status" value="1"/>
</dbReference>
<dbReference type="Proteomes" id="UP001179280">
    <property type="component" value="Unassembled WGS sequence"/>
</dbReference>
<protein>
    <recommendedName>
        <fullName evidence="6 13">Homoserine dehydrogenase</fullName>
        <ecNumber evidence="5 13">1.1.1.3</ecNumber>
    </recommendedName>
</protein>
<dbReference type="InterPro" id="IPR016204">
    <property type="entry name" value="HDH"/>
</dbReference>
<dbReference type="Gene3D" id="3.30.70.260">
    <property type="match status" value="1"/>
</dbReference>
<evidence type="ECO:0000256" key="14">
    <source>
        <dbReference type="RuleBase" id="RU004171"/>
    </source>
</evidence>
<evidence type="ECO:0000256" key="12">
    <source>
        <dbReference type="ARBA" id="ARBA00048841"/>
    </source>
</evidence>
<evidence type="ECO:0000256" key="8">
    <source>
        <dbReference type="ARBA" id="ARBA00022697"/>
    </source>
</evidence>
<comment type="similarity">
    <text evidence="4 14">Belongs to the homoserine dehydrogenase family.</text>
</comment>
<dbReference type="Gene3D" id="3.40.50.720">
    <property type="entry name" value="NAD(P)-binding Rossmann-like Domain"/>
    <property type="match status" value="1"/>
</dbReference>
<sequence>MEEREIQVGLLGLGTVGTGVASIIKHHQETLSHQIGRKIVIKRALVKDKKKVRESWLSNLELTENANDIIEDPSIEAVIEVMGGIEETRLLVERALKEKKHVITANKDLMAEHGSTLLQMANEQKCDLFYEASVAGGIPIIRTISEGLSADKLTKIMGIVNGTTNYMLTKMSANNRTFDDVLLEAQELGYAEADPTADVDGIDAARKMAILSSLAFSSPVQIEDVSVKGIRQVSDVDLAFCQQLGYTMKLIGVAQKDEGQIEVRVEPTLLPNAHPLANVHNEFNAVLVHGEAVGETMFYGPGAGSLPTATAVVSDLVAVMKNMQRRVNGYSYQTPLFQSTFKTEDEIQSQYFIRLHVYDRAGTFAAVTNLFAQHDVSFEKLLQLPLENQTELAEIVLVTHSSSVAIIKKLLIALNQLSAVDKVASYYRVEGGE</sequence>
<evidence type="ECO:0000256" key="13">
    <source>
        <dbReference type="RuleBase" id="RU000579"/>
    </source>
</evidence>
<name>A0ABS2SS09_9BACI</name>
<evidence type="ECO:0000256" key="4">
    <source>
        <dbReference type="ARBA" id="ARBA00006753"/>
    </source>
</evidence>
<dbReference type="CDD" id="cd04881">
    <property type="entry name" value="ACT_HSDH-Hom"/>
    <property type="match status" value="1"/>
</dbReference>
<dbReference type="SUPFAM" id="SSF55347">
    <property type="entry name" value="Glyceraldehyde-3-phosphate dehydrogenase-like, C-terminal domain"/>
    <property type="match status" value="1"/>
</dbReference>
<gene>
    <name evidence="16" type="ORF">JOC54_001548</name>
</gene>
<evidence type="ECO:0000256" key="10">
    <source>
        <dbReference type="ARBA" id="ARBA00023002"/>
    </source>
</evidence>
<keyword evidence="9 13" id="KW-0521">NADP</keyword>
<dbReference type="SUPFAM" id="SSF51735">
    <property type="entry name" value="NAD(P)-binding Rossmann-fold domains"/>
    <property type="match status" value="1"/>
</dbReference>
<keyword evidence="17" id="KW-1185">Reference proteome</keyword>
<dbReference type="EMBL" id="JAFBCV010000004">
    <property type="protein sequence ID" value="MBM7838292.1"/>
    <property type="molecule type" value="Genomic_DNA"/>
</dbReference>
<comment type="pathway">
    <text evidence="2 13">Amino-acid biosynthesis; L-threonine biosynthesis; L-threonine from L-aspartate: step 3/5.</text>
</comment>
<dbReference type="RefSeq" id="WP_367617774.1">
    <property type="nucleotide sequence ID" value="NZ_JAFBCV010000004.1"/>
</dbReference>
<dbReference type="InterPro" id="IPR045865">
    <property type="entry name" value="ACT-like_dom_sf"/>
</dbReference>
<keyword evidence="8 13" id="KW-0791">Threonine biosynthesis</keyword>
<evidence type="ECO:0000256" key="6">
    <source>
        <dbReference type="ARBA" id="ARBA00013376"/>
    </source>
</evidence>
<dbReference type="PROSITE" id="PS51671">
    <property type="entry name" value="ACT"/>
    <property type="match status" value="1"/>
</dbReference>
<dbReference type="Pfam" id="PF01842">
    <property type="entry name" value="ACT"/>
    <property type="match status" value="1"/>
</dbReference>
<accession>A0ABS2SS09</accession>
<dbReference type="NCBIfam" id="NF004976">
    <property type="entry name" value="PRK06349.1"/>
    <property type="match status" value="1"/>
</dbReference>
<feature type="domain" description="ACT" evidence="15">
    <location>
        <begin position="352"/>
        <end position="428"/>
    </location>
</feature>
<dbReference type="PIRSF" id="PIRSF000098">
    <property type="entry name" value="Homoser_dehydrog"/>
    <property type="match status" value="1"/>
</dbReference>
<dbReference type="InterPro" id="IPR002912">
    <property type="entry name" value="ACT_dom"/>
</dbReference>
<comment type="cofactor">
    <cofactor evidence="1">
        <name>a metal cation</name>
        <dbReference type="ChEBI" id="CHEBI:25213"/>
    </cofactor>
</comment>
<keyword evidence="7 13" id="KW-0028">Amino-acid biosynthesis</keyword>
<proteinExistence type="inferred from homology"/>
<comment type="caution">
    <text evidence="16">The sequence shown here is derived from an EMBL/GenBank/DDBJ whole genome shotgun (WGS) entry which is preliminary data.</text>
</comment>
<dbReference type="InterPro" id="IPR005106">
    <property type="entry name" value="Asp/hSer_DH_NAD-bd"/>
</dbReference>
<evidence type="ECO:0000256" key="2">
    <source>
        <dbReference type="ARBA" id="ARBA00005056"/>
    </source>
</evidence>
<comment type="pathway">
    <text evidence="3 13">Amino-acid biosynthesis; L-methionine biosynthesis via de novo pathway; L-homoserine from L-aspartate: step 3/3.</text>
</comment>
<organism evidence="16 17">
    <name type="scientific">Shouchella xiaoxiensis</name>
    <dbReference type="NCBI Taxonomy" id="766895"/>
    <lineage>
        <taxon>Bacteria</taxon>
        <taxon>Bacillati</taxon>
        <taxon>Bacillota</taxon>
        <taxon>Bacilli</taxon>
        <taxon>Bacillales</taxon>
        <taxon>Bacillaceae</taxon>
        <taxon>Shouchella</taxon>
    </lineage>
</organism>
<evidence type="ECO:0000313" key="16">
    <source>
        <dbReference type="EMBL" id="MBM7838292.1"/>
    </source>
</evidence>
<evidence type="ECO:0000256" key="9">
    <source>
        <dbReference type="ARBA" id="ARBA00022857"/>
    </source>
</evidence>
<reference evidence="16" key="1">
    <citation type="submission" date="2021-01" db="EMBL/GenBank/DDBJ databases">
        <title>Genomic Encyclopedia of Type Strains, Phase IV (KMG-IV): sequencing the most valuable type-strain genomes for metagenomic binning, comparative biology and taxonomic classification.</title>
        <authorList>
            <person name="Goeker M."/>
        </authorList>
    </citation>
    <scope>NUCLEOTIDE SEQUENCE</scope>
    <source>
        <strain evidence="16">DSM 21943</strain>
    </source>
</reference>
<evidence type="ECO:0000256" key="11">
    <source>
        <dbReference type="ARBA" id="ARBA00023167"/>
    </source>
</evidence>
<dbReference type="InterPro" id="IPR001342">
    <property type="entry name" value="HDH_cat"/>
</dbReference>
<dbReference type="Gene3D" id="3.30.360.10">
    <property type="entry name" value="Dihydrodipicolinate Reductase, domain 2"/>
    <property type="match status" value="1"/>
</dbReference>
<evidence type="ECO:0000256" key="7">
    <source>
        <dbReference type="ARBA" id="ARBA00022605"/>
    </source>
</evidence>